<dbReference type="InterPro" id="IPR050282">
    <property type="entry name" value="Cycloisomerase_2"/>
</dbReference>
<dbReference type="Proteomes" id="UP000632322">
    <property type="component" value="Unassembled WGS sequence"/>
</dbReference>
<reference evidence="3" key="1">
    <citation type="journal article" date="2019" name="Int. J. Syst. Evol. Microbiol.">
        <title>The Global Catalogue of Microorganisms (GCM) 10K type strain sequencing project: providing services to taxonomists for standard genome sequencing and annotation.</title>
        <authorList>
            <consortium name="The Broad Institute Genomics Platform"/>
            <consortium name="The Broad Institute Genome Sequencing Center for Infectious Disease"/>
            <person name="Wu L."/>
            <person name="Ma J."/>
        </authorList>
    </citation>
    <scope>NUCLEOTIDE SEQUENCE [LARGE SCALE GENOMIC DNA]</scope>
    <source>
        <strain evidence="3">CGMCC 1.15472</strain>
    </source>
</reference>
<name>A0ABQ1MRL2_9MICO</name>
<dbReference type="Gene3D" id="2.130.10.10">
    <property type="entry name" value="YVTN repeat-like/Quinoprotein amine dehydrogenase"/>
    <property type="match status" value="1"/>
</dbReference>
<organism evidence="2 3">
    <name type="scientific">Brevibacterium sediminis</name>
    <dbReference type="NCBI Taxonomy" id="1857024"/>
    <lineage>
        <taxon>Bacteria</taxon>
        <taxon>Bacillati</taxon>
        <taxon>Actinomycetota</taxon>
        <taxon>Actinomycetes</taxon>
        <taxon>Micrococcales</taxon>
        <taxon>Brevibacteriaceae</taxon>
        <taxon>Brevibacterium</taxon>
    </lineage>
</organism>
<dbReference type="InterPro" id="IPR011048">
    <property type="entry name" value="Haem_d1_sf"/>
</dbReference>
<dbReference type="InterPro" id="IPR015943">
    <property type="entry name" value="WD40/YVTN_repeat-like_dom_sf"/>
</dbReference>
<evidence type="ECO:0000313" key="3">
    <source>
        <dbReference type="Proteomes" id="UP000632322"/>
    </source>
</evidence>
<dbReference type="InterPro" id="IPR019405">
    <property type="entry name" value="Lactonase_7-beta_prop"/>
</dbReference>
<proteinExistence type="inferred from homology"/>
<dbReference type="EMBL" id="BMJG01000011">
    <property type="protein sequence ID" value="GGC43533.1"/>
    <property type="molecule type" value="Genomic_DNA"/>
</dbReference>
<comment type="similarity">
    <text evidence="1">Belongs to the cycloisomerase 2 family.</text>
</comment>
<gene>
    <name evidence="2" type="ORF">GCM10010974_27380</name>
</gene>
<dbReference type="SUPFAM" id="SSF51004">
    <property type="entry name" value="C-terminal (heme d1) domain of cytochrome cd1-nitrite reductase"/>
    <property type="match status" value="1"/>
</dbReference>
<comment type="caution">
    <text evidence="2">The sequence shown here is derived from an EMBL/GenBank/DDBJ whole genome shotgun (WGS) entry which is preliminary data.</text>
</comment>
<dbReference type="Pfam" id="PF10282">
    <property type="entry name" value="Lactonase"/>
    <property type="match status" value="1"/>
</dbReference>
<evidence type="ECO:0000256" key="1">
    <source>
        <dbReference type="ARBA" id="ARBA00005564"/>
    </source>
</evidence>
<protein>
    <recommendedName>
        <fullName evidence="4">Lactonase family protein</fullName>
    </recommendedName>
</protein>
<keyword evidence="3" id="KW-1185">Reference proteome</keyword>
<dbReference type="PANTHER" id="PTHR30344">
    <property type="entry name" value="6-PHOSPHOGLUCONOLACTONASE-RELATED"/>
    <property type="match status" value="1"/>
</dbReference>
<sequence>MTELILIGSRTTEQRHARGVGVSSWSRSGSQRPWTYLANLPLTNPSWLTAGDPGIVYALHGDGHHVSALRCDPEGMLSLTSTLDCGGSNPVHAVVTTDRRLIIANYASGTLAALPIDDDGSLGEVDSVVDLNSLGQSRGASESHPHQILLTDDGFAYVPDKGTDRVFTIDLNRSTPRVIDVLTFESGTGPRHAIFDVCHPSRLHLVGELDSTLRTCEIKESHSLSPVAVSSTLPGESWGHDSTAAGIVGVRTTSGSRIYVSNRGDDSLAAFLVTQDGAPKAAGFEKCSGRTPRFITVIDDQLVTAHEDSDSVSVSDINPLTGEISPPRTAAQTGSPVSVIAIDPERSV</sequence>
<accession>A0ABQ1MRL2</accession>
<dbReference type="PANTHER" id="PTHR30344:SF1">
    <property type="entry name" value="6-PHOSPHOGLUCONOLACTONASE"/>
    <property type="match status" value="1"/>
</dbReference>
<evidence type="ECO:0000313" key="2">
    <source>
        <dbReference type="EMBL" id="GGC43533.1"/>
    </source>
</evidence>
<dbReference type="RefSeq" id="WP_181272419.1">
    <property type="nucleotide sequence ID" value="NZ_BMJG01000011.1"/>
</dbReference>
<evidence type="ECO:0008006" key="4">
    <source>
        <dbReference type="Google" id="ProtNLM"/>
    </source>
</evidence>